<reference evidence="1 2" key="1">
    <citation type="submission" date="2019-08" db="EMBL/GenBank/DDBJ databases">
        <title>Paraburkholderia sp. DCY113.</title>
        <authorList>
            <person name="Kang J."/>
        </authorList>
    </citation>
    <scope>NUCLEOTIDE SEQUENCE [LARGE SCALE GENOMIC DNA]</scope>
    <source>
        <strain evidence="1 2">DCY113</strain>
    </source>
</reference>
<proteinExistence type="predicted"/>
<sequence length="315" mass="33326">MTDLPKGHYVGELYYLPVGSPKDGDFVFVPGSPGIEIEQGAVKASLLSSPGGAMVSVQAVWQADESALESARADIATHYPDADEIRLDAAPLSDVTATLTIGSASGVLHTVGPNQASGMPSNRVVFSETLTAAEKLETINAFRGKPGVLVLDYAGTLSLDESATVEIAGDLVDIVKSLAPKPVEEKSGGFFSRKKDPPPPEPPTLDMCAVALNDAIASGRLHIVNMDTPNVSSRVRDKATDELRATLAKMLFDKLQQMGADAIYLSSFPVRLRKSIPESVTFQISRTVDLGMWFAQNGGARLVAEAGAPIPEPPR</sequence>
<name>A0A5B0G4K8_9BURK</name>
<dbReference type="RefSeq" id="WP_149675965.1">
    <property type="nucleotide sequence ID" value="NZ_VTUZ01000058.1"/>
</dbReference>
<evidence type="ECO:0000313" key="2">
    <source>
        <dbReference type="Proteomes" id="UP000325273"/>
    </source>
</evidence>
<evidence type="ECO:0000313" key="1">
    <source>
        <dbReference type="EMBL" id="KAA0998453.1"/>
    </source>
</evidence>
<organism evidence="1 2">
    <name type="scientific">Paraburkholderia panacisoli</name>
    <dbReference type="NCBI Taxonomy" id="2603818"/>
    <lineage>
        <taxon>Bacteria</taxon>
        <taxon>Pseudomonadati</taxon>
        <taxon>Pseudomonadota</taxon>
        <taxon>Betaproteobacteria</taxon>
        <taxon>Burkholderiales</taxon>
        <taxon>Burkholderiaceae</taxon>
        <taxon>Paraburkholderia</taxon>
    </lineage>
</organism>
<protein>
    <submittedName>
        <fullName evidence="1">Uncharacterized protein</fullName>
    </submittedName>
</protein>
<accession>A0A5B0G4K8</accession>
<dbReference type="Proteomes" id="UP000325273">
    <property type="component" value="Unassembled WGS sequence"/>
</dbReference>
<gene>
    <name evidence="1" type="ORF">FVF58_44570</name>
</gene>
<keyword evidence="2" id="KW-1185">Reference proteome</keyword>
<comment type="caution">
    <text evidence="1">The sequence shown here is derived from an EMBL/GenBank/DDBJ whole genome shotgun (WGS) entry which is preliminary data.</text>
</comment>
<dbReference type="AlphaFoldDB" id="A0A5B0G4K8"/>
<dbReference type="EMBL" id="VTUZ01000058">
    <property type="protein sequence ID" value="KAA0998453.1"/>
    <property type="molecule type" value="Genomic_DNA"/>
</dbReference>